<dbReference type="Proteomes" id="UP001419268">
    <property type="component" value="Unassembled WGS sequence"/>
</dbReference>
<dbReference type="AlphaFoldDB" id="A0AAP0EWH2"/>
<proteinExistence type="predicted"/>
<organism evidence="1 2">
    <name type="scientific">Stephania cephalantha</name>
    <dbReference type="NCBI Taxonomy" id="152367"/>
    <lineage>
        <taxon>Eukaryota</taxon>
        <taxon>Viridiplantae</taxon>
        <taxon>Streptophyta</taxon>
        <taxon>Embryophyta</taxon>
        <taxon>Tracheophyta</taxon>
        <taxon>Spermatophyta</taxon>
        <taxon>Magnoliopsida</taxon>
        <taxon>Ranunculales</taxon>
        <taxon>Menispermaceae</taxon>
        <taxon>Menispermoideae</taxon>
        <taxon>Cissampelideae</taxon>
        <taxon>Stephania</taxon>
    </lineage>
</organism>
<name>A0AAP0EWH2_9MAGN</name>
<dbReference type="EMBL" id="JBBNAG010000010">
    <property type="protein sequence ID" value="KAK9100971.1"/>
    <property type="molecule type" value="Genomic_DNA"/>
</dbReference>
<accession>A0AAP0EWH2</accession>
<sequence>MFDEGQVFVMGSSREMFGWGFSSSMVPFIRPSGSFVGSTRRNAYVRISGGDSETGVKFLSLYVSYGGKQHVPLSLFKSHAQIAMEVILKSSVDRTAVQSSCDELDGENKTKRRALTKEAPLVMLHTCDKINDRLMLHGIGFSLDIPEWVANDFYMSTDASMANESVGAHASEYQSHSRHRHIQCEGLEMIGGK</sequence>
<comment type="caution">
    <text evidence="1">The sequence shown here is derived from an EMBL/GenBank/DDBJ whole genome shotgun (WGS) entry which is preliminary data.</text>
</comment>
<evidence type="ECO:0000313" key="1">
    <source>
        <dbReference type="EMBL" id="KAK9100971.1"/>
    </source>
</evidence>
<evidence type="ECO:0000313" key="2">
    <source>
        <dbReference type="Proteomes" id="UP001419268"/>
    </source>
</evidence>
<keyword evidence="2" id="KW-1185">Reference proteome</keyword>
<protein>
    <submittedName>
        <fullName evidence="1">Uncharacterized protein</fullName>
    </submittedName>
</protein>
<gene>
    <name evidence="1" type="ORF">Scep_024401</name>
</gene>
<reference evidence="1 2" key="1">
    <citation type="submission" date="2024-01" db="EMBL/GenBank/DDBJ databases">
        <title>Genome assemblies of Stephania.</title>
        <authorList>
            <person name="Yang L."/>
        </authorList>
    </citation>
    <scope>NUCLEOTIDE SEQUENCE [LARGE SCALE GENOMIC DNA]</scope>
    <source>
        <strain evidence="1">JXDWG</strain>
        <tissue evidence="1">Leaf</tissue>
    </source>
</reference>